<dbReference type="InterPro" id="IPR017953">
    <property type="entry name" value="Carbohydrate_kinase_pred_CS"/>
</dbReference>
<dbReference type="Pfam" id="PF03853">
    <property type="entry name" value="YjeF_N"/>
    <property type="match status" value="1"/>
</dbReference>
<dbReference type="HAMAP" id="MF_01965">
    <property type="entry name" value="NADHX_dehydratase"/>
    <property type="match status" value="1"/>
</dbReference>
<dbReference type="PROSITE" id="PS51383">
    <property type="entry name" value="YJEF_C_3"/>
    <property type="match status" value="1"/>
</dbReference>
<dbReference type="EC" id="4.2.1.136" evidence="19"/>
<evidence type="ECO:0000256" key="15">
    <source>
        <dbReference type="ARBA" id="ARBA00048238"/>
    </source>
</evidence>
<dbReference type="HAMAP" id="MF_01966">
    <property type="entry name" value="NADHX_epimerase"/>
    <property type="match status" value="1"/>
</dbReference>
<dbReference type="CDD" id="cd01171">
    <property type="entry name" value="YXKO-related"/>
    <property type="match status" value="1"/>
</dbReference>
<organism evidence="22 23">
    <name type="scientific">Sporolactobacillus mangiferae</name>
    <dbReference type="NCBI Taxonomy" id="2940498"/>
    <lineage>
        <taxon>Bacteria</taxon>
        <taxon>Bacillati</taxon>
        <taxon>Bacillota</taxon>
        <taxon>Bacilli</taxon>
        <taxon>Bacillales</taxon>
        <taxon>Sporolactobacillaceae</taxon>
        <taxon>Sporolactobacillus</taxon>
    </lineage>
</organism>
<proteinExistence type="inferred from homology"/>
<reference evidence="22 23" key="1">
    <citation type="submission" date="2022-05" db="EMBL/GenBank/DDBJ databases">
        <title>Sporolactobacillus sp nov CPB3-1, isolated from tree bark (Mangifera indica L.).</title>
        <authorList>
            <person name="Phuengjayaem S."/>
            <person name="Tanasupawat S."/>
        </authorList>
    </citation>
    <scope>NUCLEOTIDE SEQUENCE [LARGE SCALE GENOMIC DNA]</scope>
    <source>
        <strain evidence="22 23">CPB3-1</strain>
    </source>
</reference>
<comment type="catalytic activity">
    <reaction evidence="16 17 19">
        <text>(6S)-NADPHX + ADP = AMP + phosphate + NADPH + H(+)</text>
        <dbReference type="Rhea" id="RHEA:32235"/>
        <dbReference type="ChEBI" id="CHEBI:15378"/>
        <dbReference type="ChEBI" id="CHEBI:43474"/>
        <dbReference type="ChEBI" id="CHEBI:57783"/>
        <dbReference type="ChEBI" id="CHEBI:64076"/>
        <dbReference type="ChEBI" id="CHEBI:456215"/>
        <dbReference type="ChEBI" id="CHEBI:456216"/>
        <dbReference type="EC" id="4.2.1.136"/>
    </reaction>
</comment>
<evidence type="ECO:0000256" key="2">
    <source>
        <dbReference type="ARBA" id="ARBA00000909"/>
    </source>
</evidence>
<evidence type="ECO:0000256" key="12">
    <source>
        <dbReference type="ARBA" id="ARBA00023239"/>
    </source>
</evidence>
<dbReference type="Gene3D" id="3.40.1190.20">
    <property type="match status" value="1"/>
</dbReference>
<dbReference type="SUPFAM" id="SSF64153">
    <property type="entry name" value="YjeF N-terminal domain-like"/>
    <property type="match status" value="1"/>
</dbReference>
<keyword evidence="10 17" id="KW-0520">NAD</keyword>
<comment type="similarity">
    <text evidence="18">Belongs to the NnrE/AIBP family.</text>
</comment>
<evidence type="ECO:0000259" key="21">
    <source>
        <dbReference type="PROSITE" id="PS51385"/>
    </source>
</evidence>
<evidence type="ECO:0000256" key="8">
    <source>
        <dbReference type="ARBA" id="ARBA00022857"/>
    </source>
</evidence>
<feature type="binding site" evidence="17">
    <location>
        <position position="262"/>
    </location>
    <ligand>
        <name>(6S)-NADPHX</name>
        <dbReference type="ChEBI" id="CHEBI:64076"/>
    </ligand>
</feature>
<keyword evidence="6 17" id="KW-0547">Nucleotide-binding</keyword>
<dbReference type="PIRSF" id="PIRSF017184">
    <property type="entry name" value="Nnr"/>
    <property type="match status" value="1"/>
</dbReference>
<dbReference type="SUPFAM" id="SSF53613">
    <property type="entry name" value="Ribokinase-like"/>
    <property type="match status" value="1"/>
</dbReference>
<feature type="binding site" evidence="18">
    <location>
        <position position="58"/>
    </location>
    <ligand>
        <name>K(+)</name>
        <dbReference type="ChEBI" id="CHEBI:29103"/>
    </ligand>
</feature>
<evidence type="ECO:0000313" key="23">
    <source>
        <dbReference type="Proteomes" id="UP001203004"/>
    </source>
</evidence>
<feature type="binding site" evidence="18">
    <location>
        <position position="127"/>
    </location>
    <ligand>
        <name>K(+)</name>
        <dbReference type="ChEBI" id="CHEBI:29103"/>
    </ligand>
</feature>
<feature type="binding site" evidence="18">
    <location>
        <position position="163"/>
    </location>
    <ligand>
        <name>K(+)</name>
        <dbReference type="ChEBI" id="CHEBI:29103"/>
    </ligand>
</feature>
<feature type="binding site" evidence="17">
    <location>
        <position position="436"/>
    </location>
    <ligand>
        <name>AMP</name>
        <dbReference type="ChEBI" id="CHEBI:456215"/>
    </ligand>
</feature>
<feature type="domain" description="YjeF C-terminal" evidence="20">
    <location>
        <begin position="227"/>
        <end position="497"/>
    </location>
</feature>
<comment type="similarity">
    <text evidence="3 19">In the N-terminal section; belongs to the NnrE/AIBP family.</text>
</comment>
<dbReference type="InterPro" id="IPR000631">
    <property type="entry name" value="CARKD"/>
</dbReference>
<dbReference type="Pfam" id="PF01256">
    <property type="entry name" value="Carb_kinase"/>
    <property type="match status" value="1"/>
</dbReference>
<evidence type="ECO:0000256" key="6">
    <source>
        <dbReference type="ARBA" id="ARBA00022741"/>
    </source>
</evidence>
<keyword evidence="9 18" id="KW-0630">Potassium</keyword>
<keyword evidence="7 17" id="KW-0067">ATP-binding</keyword>
<feature type="binding site" evidence="17">
    <location>
        <position position="437"/>
    </location>
    <ligand>
        <name>(6S)-NADPHX</name>
        <dbReference type="ChEBI" id="CHEBI:64076"/>
    </ligand>
</feature>
<dbReference type="PROSITE" id="PS01050">
    <property type="entry name" value="YJEF_C_2"/>
    <property type="match status" value="1"/>
</dbReference>
<dbReference type="RefSeq" id="WP_249102006.1">
    <property type="nucleotide sequence ID" value="NZ_JAMAST010000013.1"/>
</dbReference>
<evidence type="ECO:0000256" key="5">
    <source>
        <dbReference type="ARBA" id="ARBA00022723"/>
    </source>
</evidence>
<feature type="binding site" evidence="17">
    <location>
        <position position="370"/>
    </location>
    <ligand>
        <name>(6S)-NADPHX</name>
        <dbReference type="ChEBI" id="CHEBI:64076"/>
    </ligand>
</feature>
<feature type="binding site" evidence="18">
    <location>
        <begin position="131"/>
        <end position="137"/>
    </location>
    <ligand>
        <name>(6S)-NADPHX</name>
        <dbReference type="ChEBI" id="CHEBI:64076"/>
    </ligand>
</feature>
<comment type="catalytic activity">
    <reaction evidence="15 17 19">
        <text>(6S)-NADHX + ADP = AMP + phosphate + NADH + H(+)</text>
        <dbReference type="Rhea" id="RHEA:32223"/>
        <dbReference type="ChEBI" id="CHEBI:15378"/>
        <dbReference type="ChEBI" id="CHEBI:43474"/>
        <dbReference type="ChEBI" id="CHEBI:57945"/>
        <dbReference type="ChEBI" id="CHEBI:64074"/>
        <dbReference type="ChEBI" id="CHEBI:456215"/>
        <dbReference type="ChEBI" id="CHEBI:456216"/>
        <dbReference type="EC" id="4.2.1.136"/>
    </reaction>
</comment>
<evidence type="ECO:0000313" key="22">
    <source>
        <dbReference type="EMBL" id="MCL1632350.1"/>
    </source>
</evidence>
<keyword evidence="13" id="KW-0511">Multifunctional enzyme</keyword>
<feature type="binding site" evidence="18">
    <location>
        <position position="160"/>
    </location>
    <ligand>
        <name>(6S)-NADPHX</name>
        <dbReference type="ChEBI" id="CHEBI:64076"/>
    </ligand>
</feature>
<feature type="binding site" evidence="17">
    <location>
        <begin position="407"/>
        <end position="411"/>
    </location>
    <ligand>
        <name>AMP</name>
        <dbReference type="ChEBI" id="CHEBI:456215"/>
    </ligand>
</feature>
<gene>
    <name evidence="18" type="primary">nnrE</name>
    <name evidence="17" type="synonym">nnrD</name>
    <name evidence="22" type="ORF">M3N64_10415</name>
</gene>
<dbReference type="InterPro" id="IPR029056">
    <property type="entry name" value="Ribokinase-like"/>
</dbReference>
<comment type="similarity">
    <text evidence="17">Belongs to the NnrD/CARKD family.</text>
</comment>
<comment type="function">
    <text evidence="14 19">Bifunctional enzyme that catalyzes the epimerization of the S- and R-forms of NAD(P)HX and the dehydration of the S-form of NAD(P)HX at the expense of ADP, which is converted to AMP. This allows the repair of both epimers of NAD(P)HX, a damaged form of NAD(P)H that is a result of enzymatic or heat-dependent hydration.</text>
</comment>
<dbReference type="Gene3D" id="3.40.50.10260">
    <property type="entry name" value="YjeF N-terminal domain"/>
    <property type="match status" value="1"/>
</dbReference>
<dbReference type="NCBIfam" id="TIGR00196">
    <property type="entry name" value="yjeF_cterm"/>
    <property type="match status" value="1"/>
</dbReference>
<comment type="cofactor">
    <cofactor evidence="18 19">
        <name>K(+)</name>
        <dbReference type="ChEBI" id="CHEBI:29103"/>
    </cofactor>
    <text evidence="18 19">Binds 1 potassium ion per subunit.</text>
</comment>
<feature type="binding site" evidence="18">
    <location>
        <begin position="57"/>
        <end position="61"/>
    </location>
    <ligand>
        <name>(6S)-NADPHX</name>
        <dbReference type="ChEBI" id="CHEBI:64076"/>
    </ligand>
</feature>
<feature type="binding site" evidence="18">
    <location>
        <position position="142"/>
    </location>
    <ligand>
        <name>(6S)-NADPHX</name>
        <dbReference type="ChEBI" id="CHEBI:64076"/>
    </ligand>
</feature>
<comment type="function">
    <text evidence="18">Catalyzes the epimerization of the S- and R-forms of NAD(P)HX, a damaged form of NAD(P)H that is a result of enzymatic or heat-dependent hydration. This is a prerequisite for the S-specific NAD(P)H-hydrate dehydratase to allow the repair of both epimers of NAD(P)HX.</text>
</comment>
<dbReference type="PANTHER" id="PTHR12592:SF0">
    <property type="entry name" value="ATP-DEPENDENT (S)-NAD(P)H-HYDRATE DEHYDRATASE"/>
    <property type="match status" value="1"/>
</dbReference>
<name>A0ABT0MDF9_9BACL</name>
<evidence type="ECO:0000256" key="9">
    <source>
        <dbReference type="ARBA" id="ARBA00022958"/>
    </source>
</evidence>
<evidence type="ECO:0000256" key="19">
    <source>
        <dbReference type="PIRNR" id="PIRNR017184"/>
    </source>
</evidence>
<dbReference type="EC" id="5.1.99.6" evidence="19"/>
<evidence type="ECO:0000256" key="4">
    <source>
        <dbReference type="ARBA" id="ARBA00009524"/>
    </source>
</evidence>
<evidence type="ECO:0000256" key="3">
    <source>
        <dbReference type="ARBA" id="ARBA00006001"/>
    </source>
</evidence>
<accession>A0ABT0MDF9</accession>
<comment type="caution">
    <text evidence="22">The sequence shown here is derived from an EMBL/GenBank/DDBJ whole genome shotgun (WGS) entry which is preliminary data.</text>
</comment>
<keyword evidence="11 18" id="KW-0413">Isomerase</keyword>
<feature type="domain" description="YjeF N-terminal" evidence="21">
    <location>
        <begin position="9"/>
        <end position="217"/>
    </location>
</feature>
<keyword evidence="8 17" id="KW-0521">NADP</keyword>
<comment type="similarity">
    <text evidence="4 19">In the C-terminal section; belongs to the NnrD/CARKD family.</text>
</comment>
<evidence type="ECO:0000256" key="14">
    <source>
        <dbReference type="ARBA" id="ARBA00025153"/>
    </source>
</evidence>
<evidence type="ECO:0000259" key="20">
    <source>
        <dbReference type="PROSITE" id="PS51383"/>
    </source>
</evidence>
<dbReference type="PANTHER" id="PTHR12592">
    <property type="entry name" value="ATP-DEPENDENT (S)-NAD(P)H-HYDRATE DEHYDRATASE FAMILY MEMBER"/>
    <property type="match status" value="1"/>
</dbReference>
<evidence type="ECO:0000256" key="13">
    <source>
        <dbReference type="ARBA" id="ARBA00023268"/>
    </source>
</evidence>
<dbReference type="PROSITE" id="PS51385">
    <property type="entry name" value="YJEF_N"/>
    <property type="match status" value="1"/>
</dbReference>
<evidence type="ECO:0000256" key="16">
    <source>
        <dbReference type="ARBA" id="ARBA00049209"/>
    </source>
</evidence>
<evidence type="ECO:0000256" key="7">
    <source>
        <dbReference type="ARBA" id="ARBA00022840"/>
    </source>
</evidence>
<comment type="subunit">
    <text evidence="17">Homotetramer.</text>
</comment>
<protein>
    <recommendedName>
        <fullName evidence="19">Bifunctional NAD(P)H-hydrate repair enzyme</fullName>
    </recommendedName>
    <alternativeName>
        <fullName evidence="19">Nicotinamide nucleotide repair protein</fullName>
    </alternativeName>
    <domain>
        <recommendedName>
            <fullName evidence="19">ADP-dependent (S)-NAD(P)H-hydrate dehydratase</fullName>
            <ecNumber evidence="19">4.2.1.136</ecNumber>
        </recommendedName>
        <alternativeName>
            <fullName evidence="19">ADP-dependent NAD(P)HX dehydratase</fullName>
        </alternativeName>
    </domain>
    <domain>
        <recommendedName>
            <fullName evidence="19">NAD(P)H-hydrate epimerase</fullName>
            <ecNumber evidence="19">5.1.99.6</ecNumber>
        </recommendedName>
    </domain>
</protein>
<feature type="binding site" evidence="17">
    <location>
        <position position="318"/>
    </location>
    <ligand>
        <name>(6S)-NADPHX</name>
        <dbReference type="ChEBI" id="CHEBI:64076"/>
    </ligand>
</feature>
<evidence type="ECO:0000256" key="17">
    <source>
        <dbReference type="HAMAP-Rule" id="MF_01965"/>
    </source>
</evidence>
<dbReference type="EMBL" id="JAMAST010000013">
    <property type="protein sequence ID" value="MCL1632350.1"/>
    <property type="molecule type" value="Genomic_DNA"/>
</dbReference>
<evidence type="ECO:0000256" key="11">
    <source>
        <dbReference type="ARBA" id="ARBA00023235"/>
    </source>
</evidence>
<sequence>MHVVSREEMQSIDQYTIKQIGLGGPVLMENAGRAIYAAIEPDLSPETRVLVIIGKGNNGGDGFVVARQLLDSCAQAEVWLAVDPERITGDAAVHMNAYLASGGEMRQIEEEHEQFSAQLDRAHLIVDALLGTGVRGAPYPEYAAVIEQMNHSEAETVSIDLPSGVPANGESFDHPAVLANRTLTLECPKLAQFVLPAARYFGRVHVLPIGIPSAAYRAVGIQRRLRNRAEVIRTLPVRDPFSHKGSHGRGLLVAGAEGMPGAAFFAARSALRSGIGLLKVCVPDAVKPVIGAGVPEAMYMSRHQLNFESITGVAIGPGLGRGRDEEALVLRAVEESSEVPCVIDADALFHLKTHLDVLRARKVPAVLSPHAGEMARLAGVSVKEVERSRFALSQAFAQNNHVYLVLKGKYTIITAPDGRQSVNPTGNAALAKGGSGDVLTGILLAFLLQHEQIMEAVCNAVYVHGAAADELVKRGHSLLDVLATDVIEMIPPVLHQLYSDTTGR</sequence>
<dbReference type="Proteomes" id="UP001203004">
    <property type="component" value="Unassembled WGS sequence"/>
</dbReference>
<dbReference type="InterPro" id="IPR004443">
    <property type="entry name" value="YjeF_N_dom"/>
</dbReference>
<keyword evidence="12 17" id="KW-0456">Lyase</keyword>
<comment type="catalytic activity">
    <reaction evidence="1 18 19">
        <text>(6R)-NADHX = (6S)-NADHX</text>
        <dbReference type="Rhea" id="RHEA:32215"/>
        <dbReference type="ChEBI" id="CHEBI:64074"/>
        <dbReference type="ChEBI" id="CHEBI:64075"/>
        <dbReference type="EC" id="5.1.99.6"/>
    </reaction>
</comment>
<keyword evidence="5 18" id="KW-0479">Metal-binding</keyword>
<evidence type="ECO:0000256" key="10">
    <source>
        <dbReference type="ARBA" id="ARBA00023027"/>
    </source>
</evidence>
<keyword evidence="23" id="KW-1185">Reference proteome</keyword>
<evidence type="ECO:0000256" key="1">
    <source>
        <dbReference type="ARBA" id="ARBA00000013"/>
    </source>
</evidence>
<comment type="catalytic activity">
    <reaction evidence="2 18 19">
        <text>(6R)-NADPHX = (6S)-NADPHX</text>
        <dbReference type="Rhea" id="RHEA:32227"/>
        <dbReference type="ChEBI" id="CHEBI:64076"/>
        <dbReference type="ChEBI" id="CHEBI:64077"/>
        <dbReference type="EC" id="5.1.99.6"/>
    </reaction>
</comment>
<evidence type="ECO:0000256" key="18">
    <source>
        <dbReference type="HAMAP-Rule" id="MF_01966"/>
    </source>
</evidence>
<comment type="cofactor">
    <cofactor evidence="17">
        <name>Mg(2+)</name>
        <dbReference type="ChEBI" id="CHEBI:18420"/>
    </cofactor>
</comment>
<dbReference type="InterPro" id="IPR030677">
    <property type="entry name" value="Nnr"/>
</dbReference>
<comment type="function">
    <text evidence="17">Catalyzes the dehydration of the S-form of NAD(P)HX at the expense of ADP, which is converted to AMP. Together with NAD(P)HX epimerase, which catalyzes the epimerization of the S- and R-forms, the enzyme allows the repair of both epimers of NAD(P)HX, a damaged form of NAD(P)H that is a result of enzymatic or heat-dependent hydration.</text>
</comment>
<dbReference type="NCBIfam" id="TIGR00197">
    <property type="entry name" value="yjeF_nterm"/>
    <property type="match status" value="1"/>
</dbReference>
<dbReference type="InterPro" id="IPR036652">
    <property type="entry name" value="YjeF_N_dom_sf"/>
</dbReference>